<evidence type="ECO:0000256" key="1">
    <source>
        <dbReference type="ARBA" id="ARBA00023015"/>
    </source>
</evidence>
<protein>
    <submittedName>
        <fullName evidence="6">Winged helix-turn-helix domain-containing protein</fullName>
    </submittedName>
</protein>
<evidence type="ECO:0000259" key="5">
    <source>
        <dbReference type="PROSITE" id="PS50949"/>
    </source>
</evidence>
<evidence type="ECO:0000256" key="3">
    <source>
        <dbReference type="ARBA" id="ARBA00023163"/>
    </source>
</evidence>
<dbReference type="InterPro" id="IPR036390">
    <property type="entry name" value="WH_DNA-bd_sf"/>
</dbReference>
<dbReference type="InterPro" id="IPR036388">
    <property type="entry name" value="WH-like_DNA-bd_sf"/>
</dbReference>
<dbReference type="PROSITE" id="PS50949">
    <property type="entry name" value="HTH_GNTR"/>
    <property type="match status" value="1"/>
</dbReference>
<keyword evidence="2" id="KW-0238">DNA-binding</keyword>
<dbReference type="RefSeq" id="WP_378266166.1">
    <property type="nucleotide sequence ID" value="NZ_JBHUKR010000007.1"/>
</dbReference>
<evidence type="ECO:0000313" key="6">
    <source>
        <dbReference type="EMBL" id="MFD2418214.1"/>
    </source>
</evidence>
<keyword evidence="7" id="KW-1185">Reference proteome</keyword>
<comment type="caution">
    <text evidence="6">The sequence shown here is derived from an EMBL/GenBank/DDBJ whole genome shotgun (WGS) entry which is preliminary data.</text>
</comment>
<reference evidence="7" key="1">
    <citation type="journal article" date="2019" name="Int. J. Syst. Evol. Microbiol.">
        <title>The Global Catalogue of Microorganisms (GCM) 10K type strain sequencing project: providing services to taxonomists for standard genome sequencing and annotation.</title>
        <authorList>
            <consortium name="The Broad Institute Genomics Platform"/>
            <consortium name="The Broad Institute Genome Sequencing Center for Infectious Disease"/>
            <person name="Wu L."/>
            <person name="Ma J."/>
        </authorList>
    </citation>
    <scope>NUCLEOTIDE SEQUENCE [LARGE SCALE GENOMIC DNA]</scope>
    <source>
        <strain evidence="7">CGMCC 4.7645</strain>
    </source>
</reference>
<dbReference type="SUPFAM" id="SSF46785">
    <property type="entry name" value="Winged helix' DNA-binding domain"/>
    <property type="match status" value="1"/>
</dbReference>
<feature type="compositionally biased region" description="Polar residues" evidence="4">
    <location>
        <begin position="83"/>
        <end position="97"/>
    </location>
</feature>
<dbReference type="PRINTS" id="PR00035">
    <property type="entry name" value="HTHGNTR"/>
</dbReference>
<evidence type="ECO:0000256" key="4">
    <source>
        <dbReference type="SAM" id="MobiDB-lite"/>
    </source>
</evidence>
<dbReference type="PANTHER" id="PTHR44846">
    <property type="entry name" value="MANNOSYL-D-GLYCERATE TRANSPORT/METABOLISM SYSTEM REPRESSOR MNGR-RELATED"/>
    <property type="match status" value="1"/>
</dbReference>
<sequence length="116" mass="12813">MTFKIQSDTPAYVYETMADHLAARIRSGELQPNERLPAERRLADDYGVSLGTARRATEALRKRGLVFTLRAKGTFIADRKTRAQQAGNGATLHSITTAREHRDSAGQRHGTSTSND</sequence>
<evidence type="ECO:0000256" key="2">
    <source>
        <dbReference type="ARBA" id="ARBA00023125"/>
    </source>
</evidence>
<proteinExistence type="predicted"/>
<dbReference type="InterPro" id="IPR050679">
    <property type="entry name" value="Bact_HTH_transcr_reg"/>
</dbReference>
<dbReference type="Proteomes" id="UP001597417">
    <property type="component" value="Unassembled WGS sequence"/>
</dbReference>
<dbReference type="CDD" id="cd07377">
    <property type="entry name" value="WHTH_GntR"/>
    <property type="match status" value="1"/>
</dbReference>
<dbReference type="SMART" id="SM00345">
    <property type="entry name" value="HTH_GNTR"/>
    <property type="match status" value="1"/>
</dbReference>
<accession>A0ABW5FVF8</accession>
<gene>
    <name evidence="6" type="ORF">ACFSXZ_17970</name>
</gene>
<dbReference type="InterPro" id="IPR000524">
    <property type="entry name" value="Tscrpt_reg_HTH_GntR"/>
</dbReference>
<evidence type="ECO:0000313" key="7">
    <source>
        <dbReference type="Proteomes" id="UP001597417"/>
    </source>
</evidence>
<name>A0ABW5FVF8_9PSEU</name>
<feature type="region of interest" description="Disordered" evidence="4">
    <location>
        <begin position="82"/>
        <end position="116"/>
    </location>
</feature>
<keyword evidence="1" id="KW-0805">Transcription regulation</keyword>
<dbReference type="Gene3D" id="1.10.10.10">
    <property type="entry name" value="Winged helix-like DNA-binding domain superfamily/Winged helix DNA-binding domain"/>
    <property type="match status" value="1"/>
</dbReference>
<organism evidence="6 7">
    <name type="scientific">Amycolatopsis pigmentata</name>
    <dbReference type="NCBI Taxonomy" id="450801"/>
    <lineage>
        <taxon>Bacteria</taxon>
        <taxon>Bacillati</taxon>
        <taxon>Actinomycetota</taxon>
        <taxon>Actinomycetes</taxon>
        <taxon>Pseudonocardiales</taxon>
        <taxon>Pseudonocardiaceae</taxon>
        <taxon>Amycolatopsis</taxon>
    </lineage>
</organism>
<dbReference type="Pfam" id="PF00392">
    <property type="entry name" value="GntR"/>
    <property type="match status" value="1"/>
</dbReference>
<keyword evidence="3" id="KW-0804">Transcription</keyword>
<dbReference type="EMBL" id="JBHUKR010000007">
    <property type="protein sequence ID" value="MFD2418214.1"/>
    <property type="molecule type" value="Genomic_DNA"/>
</dbReference>
<feature type="domain" description="HTH gntR-type" evidence="5">
    <location>
        <begin position="11"/>
        <end position="79"/>
    </location>
</feature>